<proteinExistence type="predicted"/>
<feature type="compositionally biased region" description="Polar residues" evidence="1">
    <location>
        <begin position="1"/>
        <end position="21"/>
    </location>
</feature>
<reference evidence="2 3" key="1">
    <citation type="journal article" date="2015" name="Environ. Microbiol.">
        <title>Metagenome sequence of Elaphomyces granulatus from sporocarp tissue reveals Ascomycota ectomycorrhizal fingerprints of genome expansion and a Proteobacteria-rich microbiome.</title>
        <authorList>
            <person name="Quandt C.A."/>
            <person name="Kohler A."/>
            <person name="Hesse C.N."/>
            <person name="Sharpton T.J."/>
            <person name="Martin F."/>
            <person name="Spatafora J.W."/>
        </authorList>
    </citation>
    <scope>NUCLEOTIDE SEQUENCE [LARGE SCALE GENOMIC DNA]</scope>
    <source>
        <strain evidence="2 3">OSC145934</strain>
    </source>
</reference>
<feature type="region of interest" description="Disordered" evidence="1">
    <location>
        <begin position="1"/>
        <end position="30"/>
    </location>
</feature>
<evidence type="ECO:0000313" key="3">
    <source>
        <dbReference type="Proteomes" id="UP000243515"/>
    </source>
</evidence>
<organism evidence="2 3">
    <name type="scientific">Elaphomyces granulatus</name>
    <dbReference type="NCBI Taxonomy" id="519963"/>
    <lineage>
        <taxon>Eukaryota</taxon>
        <taxon>Fungi</taxon>
        <taxon>Dikarya</taxon>
        <taxon>Ascomycota</taxon>
        <taxon>Pezizomycotina</taxon>
        <taxon>Eurotiomycetes</taxon>
        <taxon>Eurotiomycetidae</taxon>
        <taxon>Eurotiales</taxon>
        <taxon>Elaphomycetaceae</taxon>
        <taxon>Elaphomyces</taxon>
    </lineage>
</organism>
<sequence length="252" mass="27396">MSPSGRLNRSTPFASSRTASRNSDKLPLAPSSHTRSAVIAILAIISQHLFDRRGDLTLVVSTVTGCALTWMAAIGYLTSGYIERAEQTGTWAWLHRGRGRAAAVVAVPQQRGHHRAGIRITPMKRATTITATIIGALVLRSPPVSSSSTLRVSASMSQGSSANDSNKKATIRAWTVRMRFRKKGIETGLLEAAVSQCRLRGWPGPVFAKQHANSARLVPRWFHASFEKREKRARASLEVMVASETGVLGTER</sequence>
<accession>A0A232M0K3</accession>
<protein>
    <submittedName>
        <fullName evidence="2">Uncharacterized protein</fullName>
    </submittedName>
</protein>
<evidence type="ECO:0000313" key="2">
    <source>
        <dbReference type="EMBL" id="OXV09828.1"/>
    </source>
</evidence>
<keyword evidence="3" id="KW-1185">Reference proteome</keyword>
<name>A0A232M0K3_9EURO</name>
<comment type="caution">
    <text evidence="2">The sequence shown here is derived from an EMBL/GenBank/DDBJ whole genome shotgun (WGS) entry which is preliminary data.</text>
</comment>
<dbReference type="OrthoDB" id="5343688at2759"/>
<evidence type="ECO:0000256" key="1">
    <source>
        <dbReference type="SAM" id="MobiDB-lite"/>
    </source>
</evidence>
<dbReference type="AlphaFoldDB" id="A0A232M0K3"/>
<dbReference type="EMBL" id="NPHW01003300">
    <property type="protein sequence ID" value="OXV09828.1"/>
    <property type="molecule type" value="Genomic_DNA"/>
</dbReference>
<gene>
    <name evidence="2" type="ORF">Egran_02409</name>
</gene>
<dbReference type="Proteomes" id="UP000243515">
    <property type="component" value="Unassembled WGS sequence"/>
</dbReference>